<feature type="region of interest" description="Disordered" evidence="1">
    <location>
        <begin position="217"/>
        <end position="325"/>
    </location>
</feature>
<gene>
    <name evidence="2" type="ORF">BXZ70DRAFT_909949</name>
</gene>
<feature type="compositionally biased region" description="Polar residues" evidence="1">
    <location>
        <begin position="238"/>
        <end position="248"/>
    </location>
</feature>
<feature type="compositionally biased region" description="Basic and acidic residues" evidence="1">
    <location>
        <begin position="80"/>
        <end position="89"/>
    </location>
</feature>
<feature type="compositionally biased region" description="Basic and acidic residues" evidence="1">
    <location>
        <begin position="52"/>
        <end position="68"/>
    </location>
</feature>
<sequence>MTPLSIRALPKLPKPSEPVVGAPSGSVSRRTTPLPSSLAVEPSATGPGAPEHSSDSDAPPKENMDVERLNPFGKAWSDLRINDARRSGESDPGNSGPELPVSTEPPTTSGIESEGGAAVPATPKKSKAFLRVRNPPTVVRPLADFRLKISANGCTTVGGFQTQDFRQRLYDRWRTSDLTFPPTVVRPLADFNILFSANGCAAVGGYCILFHSRKRARATSSPSPPKPPAFPVGRGGSRNRTPSAQSRPVSRAPSLAPSVPQPSASRHSSRGPSVGPSSRAPSRPAQRMRLSPTLESAGEDAMQLSDDDDPSASKPDVAVVGDNFV</sequence>
<dbReference type="AlphaFoldDB" id="A0A8K0UGH8"/>
<evidence type="ECO:0000256" key="1">
    <source>
        <dbReference type="SAM" id="MobiDB-lite"/>
    </source>
</evidence>
<organism evidence="2 3">
    <name type="scientific">Cristinia sonorae</name>
    <dbReference type="NCBI Taxonomy" id="1940300"/>
    <lineage>
        <taxon>Eukaryota</taxon>
        <taxon>Fungi</taxon>
        <taxon>Dikarya</taxon>
        <taxon>Basidiomycota</taxon>
        <taxon>Agaricomycotina</taxon>
        <taxon>Agaricomycetes</taxon>
        <taxon>Agaricomycetidae</taxon>
        <taxon>Agaricales</taxon>
        <taxon>Pleurotineae</taxon>
        <taxon>Stephanosporaceae</taxon>
        <taxon>Cristinia</taxon>
    </lineage>
</organism>
<proteinExistence type="predicted"/>
<dbReference type="EMBL" id="JAEVFJ010000038">
    <property type="protein sequence ID" value="KAH8089854.1"/>
    <property type="molecule type" value="Genomic_DNA"/>
</dbReference>
<evidence type="ECO:0000313" key="2">
    <source>
        <dbReference type="EMBL" id="KAH8089854.1"/>
    </source>
</evidence>
<evidence type="ECO:0000313" key="3">
    <source>
        <dbReference type="Proteomes" id="UP000813824"/>
    </source>
</evidence>
<comment type="caution">
    <text evidence="2">The sequence shown here is derived from an EMBL/GenBank/DDBJ whole genome shotgun (WGS) entry which is preliminary data.</text>
</comment>
<dbReference type="Proteomes" id="UP000813824">
    <property type="component" value="Unassembled WGS sequence"/>
</dbReference>
<name>A0A8K0UGH8_9AGAR</name>
<feature type="compositionally biased region" description="Polar residues" evidence="1">
    <location>
        <begin position="25"/>
        <end position="35"/>
    </location>
</feature>
<feature type="compositionally biased region" description="Low complexity" evidence="1">
    <location>
        <begin position="270"/>
        <end position="285"/>
    </location>
</feature>
<keyword evidence="3" id="KW-1185">Reference proteome</keyword>
<reference evidence="2" key="1">
    <citation type="journal article" date="2021" name="New Phytol.">
        <title>Evolutionary innovations through gain and loss of genes in the ectomycorrhizal Boletales.</title>
        <authorList>
            <person name="Wu G."/>
            <person name="Miyauchi S."/>
            <person name="Morin E."/>
            <person name="Kuo A."/>
            <person name="Drula E."/>
            <person name="Varga T."/>
            <person name="Kohler A."/>
            <person name="Feng B."/>
            <person name="Cao Y."/>
            <person name="Lipzen A."/>
            <person name="Daum C."/>
            <person name="Hundley H."/>
            <person name="Pangilinan J."/>
            <person name="Johnson J."/>
            <person name="Barry K."/>
            <person name="LaButti K."/>
            <person name="Ng V."/>
            <person name="Ahrendt S."/>
            <person name="Min B."/>
            <person name="Choi I.G."/>
            <person name="Park H."/>
            <person name="Plett J.M."/>
            <person name="Magnuson J."/>
            <person name="Spatafora J.W."/>
            <person name="Nagy L.G."/>
            <person name="Henrissat B."/>
            <person name="Grigoriev I.V."/>
            <person name="Yang Z.L."/>
            <person name="Xu J."/>
            <person name="Martin F.M."/>
        </authorList>
    </citation>
    <scope>NUCLEOTIDE SEQUENCE</scope>
    <source>
        <strain evidence="2">KKN 215</strain>
    </source>
</reference>
<protein>
    <submittedName>
        <fullName evidence="2">Uncharacterized protein</fullName>
    </submittedName>
</protein>
<feature type="region of interest" description="Disordered" evidence="1">
    <location>
        <begin position="1"/>
        <end position="127"/>
    </location>
</feature>
<accession>A0A8K0UGH8</accession>